<dbReference type="Proteomes" id="UP000823046">
    <property type="component" value="Unassembled WGS sequence"/>
</dbReference>
<sequence>KGNAERIYSKGKNKEHLRSRVAQNVTKNGKTNMNFREVFEYRGSYLDLENEKLKIKVWEYRIWSLNHLEAVFEEPLLNFATGEIFVEKNLYKFVKGHRCKRCRLSFQLCFQELYDFELSFIKWRLRDIKSAGALQQRTERFSEKAPRDDLKSLNVFQRAKDMTLYKLQKNRLNRLNAKLEGMGTTRT</sequence>
<keyword evidence="2" id="KW-1185">Reference proteome</keyword>
<organism evidence="1 2">
    <name type="scientific">Cardiosporidium cionae</name>
    <dbReference type="NCBI Taxonomy" id="476202"/>
    <lineage>
        <taxon>Eukaryota</taxon>
        <taxon>Sar</taxon>
        <taxon>Alveolata</taxon>
        <taxon>Apicomplexa</taxon>
        <taxon>Aconoidasida</taxon>
        <taxon>Nephromycida</taxon>
        <taxon>Cardiosporidium</taxon>
    </lineage>
</organism>
<evidence type="ECO:0000313" key="1">
    <source>
        <dbReference type="EMBL" id="KAF8822535.1"/>
    </source>
</evidence>
<evidence type="ECO:0000313" key="2">
    <source>
        <dbReference type="Proteomes" id="UP000823046"/>
    </source>
</evidence>
<reference evidence="1 2" key="1">
    <citation type="journal article" date="2020" name="bioRxiv">
        <title>Metabolic contributions of an alphaproteobacterial endosymbiont in the apicomplexan Cardiosporidium cionae.</title>
        <authorList>
            <person name="Hunter E.S."/>
            <person name="Paight C.J."/>
            <person name="Lane C.E."/>
        </authorList>
    </citation>
    <scope>NUCLEOTIDE SEQUENCE [LARGE SCALE GENOMIC DNA]</scope>
    <source>
        <strain evidence="1">ESH_2018</strain>
    </source>
</reference>
<feature type="non-terminal residue" evidence="1">
    <location>
        <position position="187"/>
    </location>
</feature>
<accession>A0ABQ7JFV6</accession>
<dbReference type="EMBL" id="JADAQX010000044">
    <property type="protein sequence ID" value="KAF8822535.1"/>
    <property type="molecule type" value="Genomic_DNA"/>
</dbReference>
<name>A0ABQ7JFV6_9APIC</name>
<feature type="non-terminal residue" evidence="1">
    <location>
        <position position="1"/>
    </location>
</feature>
<comment type="caution">
    <text evidence="1">The sequence shown here is derived from an EMBL/GenBank/DDBJ whole genome shotgun (WGS) entry which is preliminary data.</text>
</comment>
<protein>
    <submittedName>
        <fullName evidence="1">Uncharacterized protein</fullName>
    </submittedName>
</protein>
<gene>
    <name evidence="1" type="ORF">IE077_003544</name>
</gene>
<proteinExistence type="predicted"/>